<feature type="transmembrane region" description="Helical" evidence="6">
    <location>
        <begin position="123"/>
        <end position="150"/>
    </location>
</feature>
<evidence type="ECO:0000256" key="2">
    <source>
        <dbReference type="ARBA" id="ARBA00022475"/>
    </source>
</evidence>
<dbReference type="InterPro" id="IPR001851">
    <property type="entry name" value="ABC_transp_permease"/>
</dbReference>
<dbReference type="AlphaFoldDB" id="A0A3B0TJL2"/>
<dbReference type="Pfam" id="PF02653">
    <property type="entry name" value="BPD_transp_2"/>
    <property type="match status" value="1"/>
</dbReference>
<evidence type="ECO:0000256" key="3">
    <source>
        <dbReference type="ARBA" id="ARBA00022692"/>
    </source>
</evidence>
<keyword evidence="5 6" id="KW-0472">Membrane</keyword>
<feature type="transmembrane region" description="Helical" evidence="6">
    <location>
        <begin position="28"/>
        <end position="49"/>
    </location>
</feature>
<keyword evidence="3 6" id="KW-0812">Transmembrane</keyword>
<keyword evidence="4 6" id="KW-1133">Transmembrane helix</keyword>
<dbReference type="GO" id="GO:0005886">
    <property type="term" value="C:plasma membrane"/>
    <property type="evidence" value="ECO:0007669"/>
    <property type="project" value="UniProtKB-SubCell"/>
</dbReference>
<evidence type="ECO:0000256" key="6">
    <source>
        <dbReference type="SAM" id="Phobius"/>
    </source>
</evidence>
<feature type="transmembrane region" description="Helical" evidence="6">
    <location>
        <begin position="96"/>
        <end position="117"/>
    </location>
</feature>
<evidence type="ECO:0000313" key="7">
    <source>
        <dbReference type="EMBL" id="VAW08824.1"/>
    </source>
</evidence>
<dbReference type="EMBL" id="UOEK01000496">
    <property type="protein sequence ID" value="VAW08824.1"/>
    <property type="molecule type" value="Genomic_DNA"/>
</dbReference>
<evidence type="ECO:0000256" key="4">
    <source>
        <dbReference type="ARBA" id="ARBA00022989"/>
    </source>
</evidence>
<dbReference type="CDD" id="cd06580">
    <property type="entry name" value="TM_PBP1_transp_TpRbsC_like"/>
    <property type="match status" value="1"/>
</dbReference>
<feature type="transmembrane region" description="Helical" evidence="6">
    <location>
        <begin position="208"/>
        <end position="226"/>
    </location>
</feature>
<keyword evidence="2" id="KW-1003">Cell membrane</keyword>
<feature type="transmembrane region" description="Helical" evidence="6">
    <location>
        <begin position="157"/>
        <end position="175"/>
    </location>
</feature>
<name>A0A3B0TJL2_9ZZZZ</name>
<dbReference type="PANTHER" id="PTHR47089">
    <property type="entry name" value="ABC TRANSPORTER, PERMEASE PROTEIN"/>
    <property type="match status" value="1"/>
</dbReference>
<comment type="subcellular location">
    <subcellularLocation>
        <location evidence="1">Cell membrane</location>
        <topology evidence="1">Multi-pass membrane protein</topology>
    </subcellularLocation>
</comment>
<protein>
    <recommendedName>
        <fullName evidence="8">Nucleoside ABC transporter, permease protein 1</fullName>
    </recommendedName>
</protein>
<evidence type="ECO:0008006" key="8">
    <source>
        <dbReference type="Google" id="ProtNLM"/>
    </source>
</evidence>
<gene>
    <name evidence="7" type="ORF">MNBD_ACTINO02-1812</name>
</gene>
<feature type="transmembrane region" description="Helical" evidence="6">
    <location>
        <begin position="255"/>
        <end position="279"/>
    </location>
</feature>
<sequence length="369" mass="38928">MSEIHGSSINNSNGGVSESRLPPGLVHIGRSLVALAFAFAVGAIVMLIIGRNPIEAYSALITSSVGDKFSFGETLENTTPLIFTGLTLTMGFQARLFNLGAEGQLLMGALTAAYVGVSFSAPAPIHVAVALLAGAIVGGLWSGIAGILLAFRGVHEVISTIMLNFVAFFFINYMVTGPMKEVTELDIPQTARIAKSAMLPRIFLPSRLSAGFIVALFTAVAVWWLVMKTPLGYELRAVGRNPDAARQAGIRPRRITVLVMVLSGSIAGLGGAVIMTGLFQRYQQGLNPGFGFTAIAVALLGRNTIPGVILAAFLFGVLAQGARGMQTIADVPTDTILMIQALVIFFVSTPHLLSLFRRRKAAVAAEAEV</sequence>
<dbReference type="PANTHER" id="PTHR47089:SF1">
    <property type="entry name" value="GUANOSINE ABC TRANSPORTER PERMEASE PROTEIN NUPP"/>
    <property type="match status" value="1"/>
</dbReference>
<organism evidence="7">
    <name type="scientific">hydrothermal vent metagenome</name>
    <dbReference type="NCBI Taxonomy" id="652676"/>
    <lineage>
        <taxon>unclassified sequences</taxon>
        <taxon>metagenomes</taxon>
        <taxon>ecological metagenomes</taxon>
    </lineage>
</organism>
<dbReference type="GO" id="GO:0022857">
    <property type="term" value="F:transmembrane transporter activity"/>
    <property type="evidence" value="ECO:0007669"/>
    <property type="project" value="InterPro"/>
</dbReference>
<evidence type="ECO:0000256" key="5">
    <source>
        <dbReference type="ARBA" id="ARBA00023136"/>
    </source>
</evidence>
<accession>A0A3B0TJL2</accession>
<proteinExistence type="predicted"/>
<evidence type="ECO:0000256" key="1">
    <source>
        <dbReference type="ARBA" id="ARBA00004651"/>
    </source>
</evidence>
<reference evidence="7" key="1">
    <citation type="submission" date="2018-06" db="EMBL/GenBank/DDBJ databases">
        <authorList>
            <person name="Zhirakovskaya E."/>
        </authorList>
    </citation>
    <scope>NUCLEOTIDE SEQUENCE</scope>
</reference>
<feature type="transmembrane region" description="Helical" evidence="6">
    <location>
        <begin position="335"/>
        <end position="356"/>
    </location>
</feature>